<proteinExistence type="evidence at transcript level"/>
<organism evidence="1">
    <name type="scientific">Malus domestica</name>
    <name type="common">Apple</name>
    <name type="synonym">Pyrus malus</name>
    <dbReference type="NCBI Taxonomy" id="3750"/>
    <lineage>
        <taxon>Eukaryota</taxon>
        <taxon>Viridiplantae</taxon>
        <taxon>Streptophyta</taxon>
        <taxon>Embryophyta</taxon>
        <taxon>Tracheophyta</taxon>
        <taxon>Spermatophyta</taxon>
        <taxon>Magnoliopsida</taxon>
        <taxon>eudicotyledons</taxon>
        <taxon>Gunneridae</taxon>
        <taxon>Pentapetalae</taxon>
        <taxon>rosids</taxon>
        <taxon>fabids</taxon>
        <taxon>Rosales</taxon>
        <taxon>Rosaceae</taxon>
        <taxon>Amygdaloideae</taxon>
        <taxon>Maleae</taxon>
        <taxon>Malus</taxon>
    </lineage>
</organism>
<dbReference type="EMBL" id="JN941567">
    <property type="protein sequence ID" value="AEX97086.1"/>
    <property type="molecule type" value="mRNA"/>
</dbReference>
<sequence length="140" mass="16412">VFTSKFCNGRAKCCDLRRRGFSKAAVWGHRRLSRQRSWAYHVCTTRGWWTTTTTRATSDRSIRMIRRSARGSSARQPVATLCNSRLRSTTARERLLMPASRPLGVDRPLLLLLSLRNRRRGNKWRKSRLLRTQRLQNIFP</sequence>
<feature type="non-terminal residue" evidence="1">
    <location>
        <position position="140"/>
    </location>
</feature>
<feature type="non-terminal residue" evidence="1">
    <location>
        <position position="1"/>
    </location>
</feature>
<name>H2EIG4_MALDO</name>
<gene>
    <name evidence="1" type="primary">NLP</name>
</gene>
<protein>
    <submittedName>
        <fullName evidence="1">Nifu-like protein</fullName>
    </submittedName>
</protein>
<dbReference type="AlphaFoldDB" id="H2EIG4"/>
<evidence type="ECO:0000313" key="1">
    <source>
        <dbReference type="EMBL" id="AEX97086.1"/>
    </source>
</evidence>
<accession>H2EIG4</accession>
<reference evidence="1" key="1">
    <citation type="submission" date="2011-10" db="EMBL/GenBank/DDBJ databases">
        <title>Characterization and isolation of differentially expressed bud sport genes in apple by suppression subtractive hybridization.</title>
        <authorList>
            <person name="Song Y."/>
        </authorList>
    </citation>
    <scope>NUCLEOTIDE SEQUENCE</scope>
</reference>